<dbReference type="InterPro" id="IPR042258">
    <property type="entry name" value="DGOK_N"/>
</dbReference>
<gene>
    <name evidence="1" type="ORF">HAV22_00045</name>
</gene>
<dbReference type="Gene3D" id="3.30.420.310">
    <property type="entry name" value="2-keto-3-deoxy-galactonokinase, C-terminal domain"/>
    <property type="match status" value="1"/>
</dbReference>
<protein>
    <submittedName>
        <fullName evidence="1">2-dehydro-3-deoxygalactonokinase</fullName>
    </submittedName>
</protein>
<reference evidence="1 2" key="1">
    <citation type="submission" date="2020-03" db="EMBL/GenBank/DDBJ databases">
        <title>Genome sequence of strain Massilia sp. TW-1.</title>
        <authorList>
            <person name="Chaudhary D.K."/>
        </authorList>
    </citation>
    <scope>NUCLEOTIDE SEQUENCE [LARGE SCALE GENOMIC DNA]</scope>
    <source>
        <strain evidence="1 2">TW-1</strain>
    </source>
</reference>
<dbReference type="Gene3D" id="3.30.420.300">
    <property type="entry name" value="2-keto-3-deoxy-galactonokinase, substrate binding domain"/>
    <property type="match status" value="1"/>
</dbReference>
<dbReference type="InterPro" id="IPR007729">
    <property type="entry name" value="DGOK"/>
</dbReference>
<evidence type="ECO:0000313" key="1">
    <source>
        <dbReference type="EMBL" id="NIA52041.1"/>
    </source>
</evidence>
<sequence>MNTSAPATPRRLLGIDWGTSNRRAYLVDAAGTCLATRADDQGMLAARPDFARSFATLLDALHVDPGVPAVASGMIGSAQGWREVPYLDIAVPLDALPDRLVRVDDPLAGRPCWLVPGYAQRGAELDVMRGEETQLLGAVALGRRDGWFVLPGTHSKWVRVEQGVIRRIATFMTGELFATLSRQGTLAPLMADDVDDEVDDDAAFVAGLDDARRGAPLSNTLFGVRARVVTGAMPAAQARSFVSGLLVGTEFVACGHVDGAPLTCIGSPALRDRYVRAAGHFGMTLDALDPDRVYCAALARFLDRIPS</sequence>
<dbReference type="EMBL" id="JAAQOM010000001">
    <property type="protein sequence ID" value="NIA52041.1"/>
    <property type="molecule type" value="Genomic_DNA"/>
</dbReference>
<accession>A0ABX0P488</accession>
<organism evidence="1 2">
    <name type="scientific">Telluria antibiotica</name>
    <dbReference type="NCBI Taxonomy" id="2717319"/>
    <lineage>
        <taxon>Bacteria</taxon>
        <taxon>Pseudomonadati</taxon>
        <taxon>Pseudomonadota</taxon>
        <taxon>Betaproteobacteria</taxon>
        <taxon>Burkholderiales</taxon>
        <taxon>Oxalobacteraceae</taxon>
        <taxon>Telluria group</taxon>
        <taxon>Telluria</taxon>
    </lineage>
</organism>
<name>A0ABX0P488_9BURK</name>
<dbReference type="InterPro" id="IPR042257">
    <property type="entry name" value="DGOK_C"/>
</dbReference>
<dbReference type="Pfam" id="PF05035">
    <property type="entry name" value="DGOK"/>
    <property type="match status" value="1"/>
</dbReference>
<evidence type="ECO:0000313" key="2">
    <source>
        <dbReference type="Proteomes" id="UP000716322"/>
    </source>
</evidence>
<keyword evidence="2" id="KW-1185">Reference proteome</keyword>
<comment type="caution">
    <text evidence="1">The sequence shown here is derived from an EMBL/GenBank/DDBJ whole genome shotgun (WGS) entry which is preliminary data.</text>
</comment>
<dbReference type="Proteomes" id="UP000716322">
    <property type="component" value="Unassembled WGS sequence"/>
</dbReference>
<proteinExistence type="predicted"/>
<dbReference type="RefSeq" id="WP_166855271.1">
    <property type="nucleotide sequence ID" value="NZ_JAAQOM010000001.1"/>
</dbReference>